<evidence type="ECO:0000256" key="8">
    <source>
        <dbReference type="SAM" id="MobiDB-lite"/>
    </source>
</evidence>
<organism evidence="10 11">
    <name type="scientific">Mesoplasma lactucae ATCC 49193</name>
    <dbReference type="NCBI Taxonomy" id="81460"/>
    <lineage>
        <taxon>Bacteria</taxon>
        <taxon>Bacillati</taxon>
        <taxon>Mycoplasmatota</taxon>
        <taxon>Mollicutes</taxon>
        <taxon>Entomoplasmatales</taxon>
        <taxon>Entomoplasmataceae</taxon>
        <taxon>Mesoplasma</taxon>
    </lineage>
</organism>
<dbReference type="InterPro" id="IPR017871">
    <property type="entry name" value="ABC_transporter-like_CS"/>
</dbReference>
<feature type="transmembrane region" description="Helical" evidence="9">
    <location>
        <begin position="320"/>
        <end position="342"/>
    </location>
</feature>
<dbReference type="Pfam" id="PF00005">
    <property type="entry name" value="ABC_tran"/>
    <property type="match status" value="1"/>
</dbReference>
<dbReference type="FunFam" id="3.40.50.300:FF:000218">
    <property type="entry name" value="Multidrug ABC transporter ATP-binding protein"/>
    <property type="match status" value="1"/>
</dbReference>
<dbReference type="SUPFAM" id="SSF52540">
    <property type="entry name" value="P-loop containing nucleoside triphosphate hydrolases"/>
    <property type="match status" value="1"/>
</dbReference>
<dbReference type="Gene3D" id="1.20.1560.10">
    <property type="entry name" value="ABC transporter type 1, transmembrane domain"/>
    <property type="match status" value="1"/>
</dbReference>
<dbReference type="PROSITE" id="PS00211">
    <property type="entry name" value="ABC_TRANSPORTER_1"/>
    <property type="match status" value="1"/>
</dbReference>
<protein>
    <submittedName>
        <fullName evidence="10">ABC transporter ATP-binding protein</fullName>
    </submittedName>
</protein>
<dbReference type="PANTHER" id="PTHR43394:SF1">
    <property type="entry name" value="ATP-BINDING CASSETTE SUB-FAMILY B MEMBER 10, MITOCHONDRIAL"/>
    <property type="match status" value="1"/>
</dbReference>
<keyword evidence="3 9" id="KW-0812">Transmembrane</keyword>
<evidence type="ECO:0000256" key="6">
    <source>
        <dbReference type="ARBA" id="ARBA00022989"/>
    </source>
</evidence>
<keyword evidence="6 9" id="KW-1133">Transmembrane helix</keyword>
<dbReference type="Pfam" id="PF00664">
    <property type="entry name" value="ABC_membrane"/>
    <property type="match status" value="1"/>
</dbReference>
<feature type="region of interest" description="Disordered" evidence="8">
    <location>
        <begin position="1"/>
        <end position="31"/>
    </location>
</feature>
<evidence type="ECO:0000256" key="2">
    <source>
        <dbReference type="ARBA" id="ARBA00005417"/>
    </source>
</evidence>
<keyword evidence="4" id="KW-0547">Nucleotide-binding</keyword>
<dbReference type="GO" id="GO:0015421">
    <property type="term" value="F:ABC-type oligopeptide transporter activity"/>
    <property type="evidence" value="ECO:0007669"/>
    <property type="project" value="TreeGrafter"/>
</dbReference>
<feature type="transmembrane region" description="Helical" evidence="9">
    <location>
        <begin position="292"/>
        <end position="314"/>
    </location>
</feature>
<dbReference type="GO" id="GO:0005524">
    <property type="term" value="F:ATP binding"/>
    <property type="evidence" value="ECO:0007669"/>
    <property type="project" value="UniProtKB-KW"/>
</dbReference>
<evidence type="ECO:0000256" key="3">
    <source>
        <dbReference type="ARBA" id="ARBA00022692"/>
    </source>
</evidence>
<dbReference type="KEGG" id="mlac:CP520_00930"/>
<dbReference type="SMART" id="SM00382">
    <property type="entry name" value="AAA"/>
    <property type="match status" value="1"/>
</dbReference>
<dbReference type="InterPro" id="IPR011527">
    <property type="entry name" value="ABC1_TM_dom"/>
</dbReference>
<dbReference type="GO" id="GO:0016887">
    <property type="term" value="F:ATP hydrolysis activity"/>
    <property type="evidence" value="ECO:0007669"/>
    <property type="project" value="InterPro"/>
</dbReference>
<dbReference type="InterPro" id="IPR003593">
    <property type="entry name" value="AAA+_ATPase"/>
</dbReference>
<feature type="transmembrane region" description="Helical" evidence="9">
    <location>
        <begin position="206"/>
        <end position="228"/>
    </location>
</feature>
<dbReference type="SUPFAM" id="SSF90123">
    <property type="entry name" value="ABC transporter transmembrane region"/>
    <property type="match status" value="1"/>
</dbReference>
<keyword evidence="11" id="KW-1185">Reference proteome</keyword>
<evidence type="ECO:0000256" key="4">
    <source>
        <dbReference type="ARBA" id="ARBA00022741"/>
    </source>
</evidence>
<dbReference type="EMBL" id="CP023668">
    <property type="protein sequence ID" value="ATG97322.1"/>
    <property type="molecule type" value="Genomic_DNA"/>
</dbReference>
<dbReference type="OrthoDB" id="9763744at2"/>
<dbReference type="PROSITE" id="PS50929">
    <property type="entry name" value="ABC_TM1F"/>
    <property type="match status" value="1"/>
</dbReference>
<sequence length="625" mass="69538">MDNQTATKTVPSGKTTSKVTDKYKGGAKNHKSDKQFTWGKMSSFLKIVMTNAKQNKALFITMVLVTIANAVFSTLAPLAASQMVAALIDTKTQTYFGAIAMTWWGWIIVTVAVLIVQAIFEYATDYTIGIFSMKVEIQQRLAILDSLVDQDLDFFFDHVSGNILTRLVGDTQGLALGIQQFLTNVIFLVAAVISAAVILFTKNAMLTGIALGYIIVVLLIGFIIFVYFRRALIYMFDIKRDIDTDMTDRINNITLIKSSGTEVEEIQRNAEQNEVYSKAGNKQVVLSVCLNVWIYIANAFLPTIILLIAIAHYQNDTHQLIITITTFLPNVGMLSLPIVMMIQTLRAATRASNCADRIGQLTDPKPTILPNTDGKKIDHIDDVIFDKVTFAYPQDKTNIIIPETNLTLEKGKSYAFVGETGSGKSTIGRLLLRLYDPTSGKILINNTDDLKKINLPTYLSKVGYVEQNPQMFYGNFWDNIGYGCFNATHDEIIAAAKKANLHDFIMSLPEGYETILGERGFLLSGGQKQRLVIARVFLKDPDLIILDEATSALDNIVEKEIQEELDKLVADKTSVTIAHRLSTIKNVDEIFVLEPKKGITQKGTFDELKTQPGHFKELYEAGLMD</sequence>
<reference evidence="10 11" key="1">
    <citation type="submission" date="2017-09" db="EMBL/GenBank/DDBJ databases">
        <title>SPAdes assembly of the Mesoplasma lactucae genome.</title>
        <authorList>
            <person name="Knight T.F."/>
            <person name="Rubinstein R."/>
            <person name="Citino T."/>
        </authorList>
    </citation>
    <scope>NUCLEOTIDE SEQUENCE [LARGE SCALE GENOMIC DNA]</scope>
    <source>
        <strain evidence="10 11">831-C4</strain>
    </source>
</reference>
<feature type="compositionally biased region" description="Polar residues" evidence="8">
    <location>
        <begin position="1"/>
        <end position="18"/>
    </location>
</feature>
<gene>
    <name evidence="10" type="ORF">CP520_00930</name>
</gene>
<evidence type="ECO:0000313" key="10">
    <source>
        <dbReference type="EMBL" id="ATG97322.1"/>
    </source>
</evidence>
<comment type="subcellular location">
    <subcellularLocation>
        <location evidence="1">Cell membrane</location>
        <topology evidence="1">Multi-pass membrane protein</topology>
    </subcellularLocation>
</comment>
<evidence type="ECO:0000256" key="5">
    <source>
        <dbReference type="ARBA" id="ARBA00022840"/>
    </source>
</evidence>
<keyword evidence="7 9" id="KW-0472">Membrane</keyword>
<dbReference type="InterPro" id="IPR003439">
    <property type="entry name" value="ABC_transporter-like_ATP-bd"/>
</dbReference>
<dbReference type="Proteomes" id="UP000232227">
    <property type="component" value="Chromosome"/>
</dbReference>
<evidence type="ECO:0000256" key="1">
    <source>
        <dbReference type="ARBA" id="ARBA00004651"/>
    </source>
</evidence>
<evidence type="ECO:0000256" key="7">
    <source>
        <dbReference type="ARBA" id="ARBA00023136"/>
    </source>
</evidence>
<dbReference type="AlphaFoldDB" id="A0A291IR29"/>
<feature type="compositionally biased region" description="Basic and acidic residues" evidence="8">
    <location>
        <begin position="19"/>
        <end position="31"/>
    </location>
</feature>
<dbReference type="RefSeq" id="WP_096862610.1">
    <property type="nucleotide sequence ID" value="NZ_CP023668.1"/>
</dbReference>
<comment type="similarity">
    <text evidence="2">Belongs to the ABC transporter superfamily.</text>
</comment>
<dbReference type="InterPro" id="IPR027417">
    <property type="entry name" value="P-loop_NTPase"/>
</dbReference>
<dbReference type="PROSITE" id="PS50893">
    <property type="entry name" value="ABC_TRANSPORTER_2"/>
    <property type="match status" value="1"/>
</dbReference>
<feature type="transmembrane region" description="Helical" evidence="9">
    <location>
        <begin position="181"/>
        <end position="200"/>
    </location>
</feature>
<dbReference type="InterPro" id="IPR039421">
    <property type="entry name" value="Type_1_exporter"/>
</dbReference>
<feature type="transmembrane region" description="Helical" evidence="9">
    <location>
        <begin position="103"/>
        <end position="124"/>
    </location>
</feature>
<dbReference type="PANTHER" id="PTHR43394">
    <property type="entry name" value="ATP-DEPENDENT PERMEASE MDL1, MITOCHONDRIAL"/>
    <property type="match status" value="1"/>
</dbReference>
<dbReference type="CDD" id="cd07346">
    <property type="entry name" value="ABC_6TM_exporters"/>
    <property type="match status" value="1"/>
</dbReference>
<keyword evidence="5 10" id="KW-0067">ATP-binding</keyword>
<evidence type="ECO:0000256" key="9">
    <source>
        <dbReference type="SAM" id="Phobius"/>
    </source>
</evidence>
<accession>A0A291IR29</accession>
<name>A0A291IR29_9MOLU</name>
<proteinExistence type="inferred from homology"/>
<dbReference type="GO" id="GO:0005886">
    <property type="term" value="C:plasma membrane"/>
    <property type="evidence" value="ECO:0007669"/>
    <property type="project" value="UniProtKB-SubCell"/>
</dbReference>
<dbReference type="InterPro" id="IPR036640">
    <property type="entry name" value="ABC1_TM_sf"/>
</dbReference>
<feature type="transmembrane region" description="Helical" evidence="9">
    <location>
        <begin position="57"/>
        <end position="83"/>
    </location>
</feature>
<dbReference type="Gene3D" id="3.40.50.300">
    <property type="entry name" value="P-loop containing nucleotide triphosphate hydrolases"/>
    <property type="match status" value="1"/>
</dbReference>
<evidence type="ECO:0000313" key="11">
    <source>
        <dbReference type="Proteomes" id="UP000232227"/>
    </source>
</evidence>